<feature type="transmembrane region" description="Helical" evidence="1">
    <location>
        <begin position="376"/>
        <end position="397"/>
    </location>
</feature>
<feature type="transmembrane region" description="Helical" evidence="1">
    <location>
        <begin position="277"/>
        <end position="298"/>
    </location>
</feature>
<evidence type="ECO:0000256" key="2">
    <source>
        <dbReference type="SAM" id="SignalP"/>
    </source>
</evidence>
<dbReference type="InterPro" id="IPR052728">
    <property type="entry name" value="O2_lipid_transport_reg"/>
</dbReference>
<keyword evidence="1" id="KW-1133">Transmembrane helix</keyword>
<gene>
    <name evidence="4" type="ORF">MELIAE_LOCUS2349</name>
</gene>
<feature type="transmembrane region" description="Helical" evidence="1">
    <location>
        <begin position="136"/>
        <end position="154"/>
    </location>
</feature>
<organism evidence="4 5">
    <name type="scientific">Brassicogethes aeneus</name>
    <name type="common">Rape pollen beetle</name>
    <name type="synonym">Meligethes aeneus</name>
    <dbReference type="NCBI Taxonomy" id="1431903"/>
    <lineage>
        <taxon>Eukaryota</taxon>
        <taxon>Metazoa</taxon>
        <taxon>Ecdysozoa</taxon>
        <taxon>Arthropoda</taxon>
        <taxon>Hexapoda</taxon>
        <taxon>Insecta</taxon>
        <taxon>Pterygota</taxon>
        <taxon>Neoptera</taxon>
        <taxon>Endopterygota</taxon>
        <taxon>Coleoptera</taxon>
        <taxon>Polyphaga</taxon>
        <taxon>Cucujiformia</taxon>
        <taxon>Nitidulidae</taxon>
        <taxon>Meligethinae</taxon>
        <taxon>Brassicogethes</taxon>
    </lineage>
</organism>
<dbReference type="PANTHER" id="PTHR11161">
    <property type="entry name" value="O-ACYLTRANSFERASE"/>
    <property type="match status" value="1"/>
</dbReference>
<keyword evidence="1" id="KW-0472">Membrane</keyword>
<dbReference type="InterPro" id="IPR002656">
    <property type="entry name" value="Acyl_transf_3_dom"/>
</dbReference>
<dbReference type="Pfam" id="PF01757">
    <property type="entry name" value="Acyl_transf_3"/>
    <property type="match status" value="1"/>
</dbReference>
<feature type="chain" id="PRO_5040408680" description="Acyltransferase 3 domain-containing protein" evidence="2">
    <location>
        <begin position="23"/>
        <end position="607"/>
    </location>
</feature>
<feature type="transmembrane region" description="Helical" evidence="1">
    <location>
        <begin position="347"/>
        <end position="369"/>
    </location>
</feature>
<protein>
    <recommendedName>
        <fullName evidence="3">Acyltransferase 3 domain-containing protein</fullName>
    </recommendedName>
</protein>
<feature type="transmembrane region" description="Helical" evidence="1">
    <location>
        <begin position="499"/>
        <end position="519"/>
    </location>
</feature>
<evidence type="ECO:0000259" key="3">
    <source>
        <dbReference type="Pfam" id="PF01757"/>
    </source>
</evidence>
<dbReference type="PANTHER" id="PTHR11161:SF72">
    <property type="entry name" value="FI21449P1"/>
    <property type="match status" value="1"/>
</dbReference>
<feature type="transmembrane region" description="Helical" evidence="1">
    <location>
        <begin position="531"/>
        <end position="552"/>
    </location>
</feature>
<feature type="signal peptide" evidence="2">
    <location>
        <begin position="1"/>
        <end position="22"/>
    </location>
</feature>
<feature type="transmembrane region" description="Helical" evidence="1">
    <location>
        <begin position="242"/>
        <end position="265"/>
    </location>
</feature>
<dbReference type="OrthoDB" id="10265389at2759"/>
<proteinExistence type="predicted"/>
<accession>A0A9P0AV28</accession>
<feature type="transmembrane region" description="Helical" evidence="1">
    <location>
        <begin position="564"/>
        <end position="586"/>
    </location>
</feature>
<keyword evidence="2" id="KW-0732">Signal</keyword>
<evidence type="ECO:0000313" key="4">
    <source>
        <dbReference type="EMBL" id="CAH0549048.1"/>
    </source>
</evidence>
<keyword evidence="1" id="KW-0812">Transmembrane</keyword>
<reference evidence="4" key="1">
    <citation type="submission" date="2021-12" db="EMBL/GenBank/DDBJ databases">
        <authorList>
            <person name="King R."/>
        </authorList>
    </citation>
    <scope>NUCLEOTIDE SEQUENCE</scope>
</reference>
<dbReference type="AlphaFoldDB" id="A0A9P0AV28"/>
<feature type="transmembrane region" description="Helical" evidence="1">
    <location>
        <begin position="424"/>
        <end position="448"/>
    </location>
</feature>
<feature type="domain" description="Acyltransferase 3" evidence="3">
    <location>
        <begin position="199"/>
        <end position="578"/>
    </location>
</feature>
<dbReference type="GO" id="GO:0016747">
    <property type="term" value="F:acyltransferase activity, transferring groups other than amino-acyl groups"/>
    <property type="evidence" value="ECO:0007669"/>
    <property type="project" value="InterPro"/>
</dbReference>
<feature type="transmembrane region" description="Helical" evidence="1">
    <location>
        <begin position="460"/>
        <end position="479"/>
    </location>
</feature>
<evidence type="ECO:0000256" key="1">
    <source>
        <dbReference type="SAM" id="Phobius"/>
    </source>
</evidence>
<keyword evidence="5" id="KW-1185">Reference proteome</keyword>
<dbReference type="Proteomes" id="UP001154078">
    <property type="component" value="Chromosome 10"/>
</dbReference>
<sequence length="607" mass="71329">MLLTRCCYLSIVFCFVYGSSESKDDPHSNFPQMYNLDNVECGNNTETFCEIGFTVVPKQSNSKLWEKISETQNHNFKFRKDRIYRSMCVPRKQENNLNNYVKEKLYTEIKNKTFKVIEVDLFNCKGDYPYLPEDYFLLYCIAGYVTFVLLATYYDYSVRKGDYTLASVGWNKYIVAFSLITSNKKLRKPINNKFYDQLKSIQGIRTYNMMLVISGHSIMNYMTVMVSNPEFLEKIFELASPFFTWGMFLVQPFFLFSGWLIMFYFLENEGKLKLHHFVMAFVYRLLRLWPPLAFSILLHRSRLLLNRFSGAQTFLMELDYKACSGSWWNTFFFMTNYQQPQKMCNIISWYLGADTQNFLAALIVLYVIFKFKLPVLRSLVFTVVVCIITQMWIMYLYDLDVIYRVTPENFLLYNILVRDRKSLFLWYLSPLSNTPSFFLGLIFATIYYRYNNAKIFQKQIVKLLWFVCFAGIPLLSIFLSIYHYDKFTTVFLGSILKPMYSLGIAIGVLGMTQGIGGFIKKICEFRVLQILAQTTYTVYLFHLVLVFDVLLNSTSLVNVTVSKIVYLCAVNVVRCFILGFVLCHFVELPWNNILSIFMKPSSDRKNK</sequence>
<evidence type="ECO:0000313" key="5">
    <source>
        <dbReference type="Proteomes" id="UP001154078"/>
    </source>
</evidence>
<name>A0A9P0AV28_BRAAE</name>
<dbReference type="EMBL" id="OV121141">
    <property type="protein sequence ID" value="CAH0549048.1"/>
    <property type="molecule type" value="Genomic_DNA"/>
</dbReference>
<feature type="transmembrane region" description="Helical" evidence="1">
    <location>
        <begin position="204"/>
        <end position="222"/>
    </location>
</feature>